<proteinExistence type="predicted"/>
<sequence length="74" mass="8809">MGYSKQQIDSQVVPNNNGIQIQDNSLRLYQPPFSNHSMLPYIKITPVDEEEEEEVMVRPEFQISEQRFTRRPWV</sequence>
<accession>A0A9Q0JIP0</accession>
<gene>
    <name evidence="1" type="ORF">Tsubulata_011409</name>
</gene>
<protein>
    <submittedName>
        <fullName evidence="1">Uncharacterized protein</fullName>
    </submittedName>
</protein>
<reference evidence="1" key="2">
    <citation type="journal article" date="2023" name="Plants (Basel)">
        <title>Annotation of the Turnera subulata (Passifloraceae) Draft Genome Reveals the S-Locus Evolved after the Divergence of Turneroideae from Passifloroideae in a Stepwise Manner.</title>
        <authorList>
            <person name="Henning P.M."/>
            <person name="Roalson E.H."/>
            <person name="Mir W."/>
            <person name="McCubbin A.G."/>
            <person name="Shore J.S."/>
        </authorList>
    </citation>
    <scope>NUCLEOTIDE SEQUENCE</scope>
    <source>
        <strain evidence="1">F60SS</strain>
    </source>
</reference>
<dbReference type="AlphaFoldDB" id="A0A9Q0JIP0"/>
<reference evidence="1" key="1">
    <citation type="submission" date="2022-02" db="EMBL/GenBank/DDBJ databases">
        <authorList>
            <person name="Henning P.M."/>
            <person name="McCubbin A.G."/>
            <person name="Shore J.S."/>
        </authorList>
    </citation>
    <scope>NUCLEOTIDE SEQUENCE</scope>
    <source>
        <strain evidence="1">F60SS</strain>
        <tissue evidence="1">Leaves</tissue>
    </source>
</reference>
<comment type="caution">
    <text evidence="1">The sequence shown here is derived from an EMBL/GenBank/DDBJ whole genome shotgun (WGS) entry which is preliminary data.</text>
</comment>
<organism evidence="1 2">
    <name type="scientific">Turnera subulata</name>
    <dbReference type="NCBI Taxonomy" id="218843"/>
    <lineage>
        <taxon>Eukaryota</taxon>
        <taxon>Viridiplantae</taxon>
        <taxon>Streptophyta</taxon>
        <taxon>Embryophyta</taxon>
        <taxon>Tracheophyta</taxon>
        <taxon>Spermatophyta</taxon>
        <taxon>Magnoliopsida</taxon>
        <taxon>eudicotyledons</taxon>
        <taxon>Gunneridae</taxon>
        <taxon>Pentapetalae</taxon>
        <taxon>rosids</taxon>
        <taxon>fabids</taxon>
        <taxon>Malpighiales</taxon>
        <taxon>Passifloraceae</taxon>
        <taxon>Turnera</taxon>
    </lineage>
</organism>
<evidence type="ECO:0000313" key="1">
    <source>
        <dbReference type="EMBL" id="KAJ4843208.1"/>
    </source>
</evidence>
<name>A0A9Q0JIP0_9ROSI</name>
<dbReference type="Proteomes" id="UP001141552">
    <property type="component" value="Unassembled WGS sequence"/>
</dbReference>
<evidence type="ECO:0000313" key="2">
    <source>
        <dbReference type="Proteomes" id="UP001141552"/>
    </source>
</evidence>
<dbReference type="EMBL" id="JAKUCV010002298">
    <property type="protein sequence ID" value="KAJ4843208.1"/>
    <property type="molecule type" value="Genomic_DNA"/>
</dbReference>
<keyword evidence="2" id="KW-1185">Reference proteome</keyword>